<feature type="domain" description="PAC" evidence="17">
    <location>
        <begin position="202"/>
        <end position="254"/>
    </location>
</feature>
<keyword evidence="7" id="KW-0067">ATP-binding</keyword>
<dbReference type="InterPro" id="IPR001789">
    <property type="entry name" value="Sig_transdc_resp-reg_receiver"/>
</dbReference>
<proteinExistence type="predicted"/>
<evidence type="ECO:0000256" key="10">
    <source>
        <dbReference type="ARBA" id="ARBA00068150"/>
    </source>
</evidence>
<evidence type="ECO:0000313" key="19">
    <source>
        <dbReference type="EMBL" id="ETR74627.1"/>
    </source>
</evidence>
<dbReference type="CDD" id="cd00130">
    <property type="entry name" value="PAS"/>
    <property type="match status" value="2"/>
</dbReference>
<dbReference type="SUPFAM" id="SSF47384">
    <property type="entry name" value="Homodimeric domain of signal transducing histidine kinase"/>
    <property type="match status" value="1"/>
</dbReference>
<evidence type="ECO:0000313" key="20">
    <source>
        <dbReference type="Proteomes" id="UP000189670"/>
    </source>
</evidence>
<evidence type="ECO:0000256" key="5">
    <source>
        <dbReference type="ARBA" id="ARBA00022741"/>
    </source>
</evidence>
<evidence type="ECO:0000256" key="2">
    <source>
        <dbReference type="ARBA" id="ARBA00012438"/>
    </source>
</evidence>
<evidence type="ECO:0000259" key="17">
    <source>
        <dbReference type="PROSITE" id="PS50113"/>
    </source>
</evidence>
<dbReference type="Pfam" id="PF00072">
    <property type="entry name" value="Response_reg"/>
    <property type="match status" value="1"/>
</dbReference>
<dbReference type="InterPro" id="IPR036641">
    <property type="entry name" value="HPT_dom_sf"/>
</dbReference>
<dbReference type="Proteomes" id="UP000189670">
    <property type="component" value="Unassembled WGS sequence"/>
</dbReference>
<gene>
    <name evidence="19" type="ORF">OMM_00054</name>
</gene>
<dbReference type="SMART" id="SM00091">
    <property type="entry name" value="PAS"/>
    <property type="match status" value="3"/>
</dbReference>
<dbReference type="CDD" id="cd17546">
    <property type="entry name" value="REC_hyHK_CKI1_RcsC-like"/>
    <property type="match status" value="1"/>
</dbReference>
<dbReference type="SMART" id="SM00388">
    <property type="entry name" value="HisKA"/>
    <property type="match status" value="1"/>
</dbReference>
<dbReference type="Pfam" id="PF00989">
    <property type="entry name" value="PAS"/>
    <property type="match status" value="1"/>
</dbReference>
<evidence type="ECO:0000256" key="12">
    <source>
        <dbReference type="PROSITE-ProRule" id="PRU00169"/>
    </source>
</evidence>
<dbReference type="SUPFAM" id="SSF55785">
    <property type="entry name" value="PYP-like sensor domain (PAS domain)"/>
    <property type="match status" value="3"/>
</dbReference>
<evidence type="ECO:0000256" key="7">
    <source>
        <dbReference type="ARBA" id="ARBA00022840"/>
    </source>
</evidence>
<dbReference type="Gene3D" id="3.30.565.10">
    <property type="entry name" value="Histidine kinase-like ATPase, C-terminal domain"/>
    <property type="match status" value="1"/>
</dbReference>
<organism evidence="19 20">
    <name type="scientific">Candidatus Magnetoglobus multicellularis str. Araruama</name>
    <dbReference type="NCBI Taxonomy" id="890399"/>
    <lineage>
        <taxon>Bacteria</taxon>
        <taxon>Pseudomonadati</taxon>
        <taxon>Thermodesulfobacteriota</taxon>
        <taxon>Desulfobacteria</taxon>
        <taxon>Desulfobacterales</taxon>
        <taxon>Desulfobacteraceae</taxon>
        <taxon>Candidatus Magnetoglobus</taxon>
    </lineage>
</organism>
<evidence type="ECO:0000256" key="1">
    <source>
        <dbReference type="ARBA" id="ARBA00000085"/>
    </source>
</evidence>
<dbReference type="InterPro" id="IPR008207">
    <property type="entry name" value="Sig_transdc_His_kin_Hpt_dom"/>
</dbReference>
<feature type="modified residue" description="4-aspartylphosphate" evidence="12">
    <location>
        <position position="747"/>
    </location>
</feature>
<dbReference type="SUPFAM" id="SSF55874">
    <property type="entry name" value="ATPase domain of HSP90 chaperone/DNA topoisomerase II/histidine kinase"/>
    <property type="match status" value="1"/>
</dbReference>
<dbReference type="EC" id="2.7.13.3" evidence="2"/>
<dbReference type="Pfam" id="PF02518">
    <property type="entry name" value="HATPase_c"/>
    <property type="match status" value="1"/>
</dbReference>
<evidence type="ECO:0000256" key="13">
    <source>
        <dbReference type="SAM" id="Coils"/>
    </source>
</evidence>
<dbReference type="GO" id="GO:0005524">
    <property type="term" value="F:ATP binding"/>
    <property type="evidence" value="ECO:0007669"/>
    <property type="project" value="UniProtKB-KW"/>
</dbReference>
<accession>A0A1V1PIC3</accession>
<keyword evidence="8" id="KW-0902">Two-component regulatory system</keyword>
<dbReference type="EMBL" id="ATBP01000002">
    <property type="protein sequence ID" value="ETR74627.1"/>
    <property type="molecule type" value="Genomic_DNA"/>
</dbReference>
<dbReference type="InterPro" id="IPR005467">
    <property type="entry name" value="His_kinase_dom"/>
</dbReference>
<dbReference type="GO" id="GO:0000155">
    <property type="term" value="F:phosphorelay sensor kinase activity"/>
    <property type="evidence" value="ECO:0007669"/>
    <property type="project" value="InterPro"/>
</dbReference>
<dbReference type="Gene3D" id="3.30.450.20">
    <property type="entry name" value="PAS domain"/>
    <property type="match status" value="3"/>
</dbReference>
<reference evidence="20" key="1">
    <citation type="submission" date="2012-11" db="EMBL/GenBank/DDBJ databases">
        <authorList>
            <person name="Lucero-Rivera Y.E."/>
            <person name="Tovar-Ramirez D."/>
        </authorList>
    </citation>
    <scope>NUCLEOTIDE SEQUENCE [LARGE SCALE GENOMIC DNA]</scope>
    <source>
        <strain evidence="20">Araruama</strain>
    </source>
</reference>
<dbReference type="PROSITE" id="PS50112">
    <property type="entry name" value="PAS"/>
    <property type="match status" value="1"/>
</dbReference>
<keyword evidence="6 19" id="KW-0418">Kinase</keyword>
<dbReference type="Pfam" id="PF08448">
    <property type="entry name" value="PAS_4"/>
    <property type="match status" value="1"/>
</dbReference>
<evidence type="ECO:0000259" key="14">
    <source>
        <dbReference type="PROSITE" id="PS50109"/>
    </source>
</evidence>
<keyword evidence="3 12" id="KW-0597">Phosphoprotein</keyword>
<dbReference type="SMART" id="SM00448">
    <property type="entry name" value="REC"/>
    <property type="match status" value="1"/>
</dbReference>
<feature type="coiled-coil region" evidence="13">
    <location>
        <begin position="383"/>
        <end position="445"/>
    </location>
</feature>
<comment type="subunit">
    <text evidence="9">At low DSF concentrations, interacts with RpfF.</text>
</comment>
<protein>
    <recommendedName>
        <fullName evidence="10">Sensory/regulatory protein RpfC</fullName>
        <ecNumber evidence="2">2.7.13.3</ecNumber>
    </recommendedName>
</protein>
<dbReference type="PROSITE" id="PS50109">
    <property type="entry name" value="HIS_KIN"/>
    <property type="match status" value="1"/>
</dbReference>
<name>A0A1V1PIC3_9BACT</name>
<dbReference type="InterPro" id="IPR001610">
    <property type="entry name" value="PAC"/>
</dbReference>
<evidence type="ECO:0000256" key="6">
    <source>
        <dbReference type="ARBA" id="ARBA00022777"/>
    </source>
</evidence>
<dbReference type="InterPro" id="IPR003661">
    <property type="entry name" value="HisK_dim/P_dom"/>
</dbReference>
<dbReference type="NCBIfam" id="TIGR00229">
    <property type="entry name" value="sensory_box"/>
    <property type="match status" value="3"/>
</dbReference>
<dbReference type="InterPro" id="IPR035965">
    <property type="entry name" value="PAS-like_dom_sf"/>
</dbReference>
<dbReference type="PROSITE" id="PS50894">
    <property type="entry name" value="HPT"/>
    <property type="match status" value="1"/>
</dbReference>
<dbReference type="SUPFAM" id="SSF52172">
    <property type="entry name" value="CheY-like"/>
    <property type="match status" value="1"/>
</dbReference>
<dbReference type="InterPro" id="IPR036097">
    <property type="entry name" value="HisK_dim/P_sf"/>
</dbReference>
<keyword evidence="5" id="KW-0547">Nucleotide-binding</keyword>
<dbReference type="CDD" id="cd00088">
    <property type="entry name" value="HPT"/>
    <property type="match status" value="1"/>
</dbReference>
<dbReference type="CDD" id="cd00082">
    <property type="entry name" value="HisKA"/>
    <property type="match status" value="1"/>
</dbReference>
<dbReference type="InterPro" id="IPR036890">
    <property type="entry name" value="HATPase_C_sf"/>
</dbReference>
<dbReference type="PROSITE" id="PS50110">
    <property type="entry name" value="RESPONSE_REGULATORY"/>
    <property type="match status" value="1"/>
</dbReference>
<dbReference type="InterPro" id="IPR013656">
    <property type="entry name" value="PAS_4"/>
</dbReference>
<dbReference type="PROSITE" id="PS50113">
    <property type="entry name" value="PAC"/>
    <property type="match status" value="1"/>
</dbReference>
<evidence type="ECO:0000256" key="3">
    <source>
        <dbReference type="ARBA" id="ARBA00022553"/>
    </source>
</evidence>
<dbReference type="PANTHER" id="PTHR45339">
    <property type="entry name" value="HYBRID SIGNAL TRANSDUCTION HISTIDINE KINASE J"/>
    <property type="match status" value="1"/>
</dbReference>
<dbReference type="SMART" id="SM00073">
    <property type="entry name" value="HPT"/>
    <property type="match status" value="1"/>
</dbReference>
<keyword evidence="4" id="KW-0808">Transferase</keyword>
<dbReference type="GO" id="GO:0006355">
    <property type="term" value="P:regulation of DNA-templated transcription"/>
    <property type="evidence" value="ECO:0007669"/>
    <property type="project" value="InterPro"/>
</dbReference>
<feature type="domain" description="Histidine kinase" evidence="14">
    <location>
        <begin position="452"/>
        <end position="673"/>
    </location>
</feature>
<dbReference type="InterPro" id="IPR011006">
    <property type="entry name" value="CheY-like_superfamily"/>
</dbReference>
<dbReference type="SMART" id="SM00086">
    <property type="entry name" value="PAC"/>
    <property type="match status" value="3"/>
</dbReference>
<dbReference type="InterPro" id="IPR013767">
    <property type="entry name" value="PAS_fold"/>
</dbReference>
<evidence type="ECO:0000256" key="4">
    <source>
        <dbReference type="ARBA" id="ARBA00022679"/>
    </source>
</evidence>
<dbReference type="Pfam" id="PF13426">
    <property type="entry name" value="PAS_9"/>
    <property type="match status" value="1"/>
</dbReference>
<dbReference type="InterPro" id="IPR000014">
    <property type="entry name" value="PAS"/>
</dbReference>
<dbReference type="Gene3D" id="1.20.120.160">
    <property type="entry name" value="HPT domain"/>
    <property type="match status" value="1"/>
</dbReference>
<evidence type="ECO:0000259" key="18">
    <source>
        <dbReference type="PROSITE" id="PS50894"/>
    </source>
</evidence>
<dbReference type="PANTHER" id="PTHR45339:SF3">
    <property type="entry name" value="HISTIDINE KINASE"/>
    <property type="match status" value="1"/>
</dbReference>
<dbReference type="Pfam" id="PF00512">
    <property type="entry name" value="HisKA"/>
    <property type="match status" value="1"/>
</dbReference>
<feature type="modified residue" description="Phosphohistidine" evidence="11">
    <location>
        <position position="891"/>
    </location>
</feature>
<dbReference type="InterPro" id="IPR003594">
    <property type="entry name" value="HATPase_dom"/>
</dbReference>
<dbReference type="PRINTS" id="PR00344">
    <property type="entry name" value="BCTRLSENSOR"/>
</dbReference>
<dbReference type="InterPro" id="IPR000700">
    <property type="entry name" value="PAS-assoc_C"/>
</dbReference>
<dbReference type="Gene3D" id="1.10.287.130">
    <property type="match status" value="1"/>
</dbReference>
<feature type="domain" description="PAS" evidence="16">
    <location>
        <begin position="255"/>
        <end position="325"/>
    </location>
</feature>
<evidence type="ECO:0000259" key="15">
    <source>
        <dbReference type="PROSITE" id="PS50110"/>
    </source>
</evidence>
<sequence length="945" mass="108777">MNQKSELGQSKKNLKQLFDMIGDFLFIISNDGKILQCNTLMSKRLRYSMSQIKELFIYDLYPESQKNKILYTFHQMRDGLKSSTSIPMVTRKKKEIPVETCASAGKWYDKDVLFCIARDMTERNTLEDSWRKYAFIANSSREFMTLIDRKYRYEAVNESYCQAHNLYRESIIGHDVGDIWGQDTYREIIKNHLDECFSGQEVHYEAWFQFQNQERRFYSVRYYPYRNENDSPTHVAVVSRDITDRQLALEALERSETRYRVLVEDMDDLVVQIDMDGQILFINHSAEKLFGIPPNKCIGQNAFEFMEPDDRDVAKSNIPKWIQEKNKHVVVENQMRIHDGTFRHFLWNINFYCDIDDEIPTLNCIARDITDLKKAGSILQKQKALLQKAHDELEQRVESRTSELKLANEQLKKEIEERKQAEKALVESEKKLKKAKEEAEQANTSKSIFLANMSHEIRTPISGIIGASEMLLSSGLPTDQKDTIGMIKNSAASLLTILNDILDLSKIEAQKLELVHEDFDLYESIQNHLKPFSIEVHQKGLEMTLNILPDVPQYLRGDSHRLGQVLRNIVSNALKFTDQGKILITVKNVYTHTYPVHILFTVSDTGPGIPEEKMPDLFKTYSQVDASPQKKRKGTGLGLSISKNIVELMGGRIWAESKQGKGSTFYFTVVLDKARKSVPQKPVGIQLDLDRQQMAPLRILLAEDNKLNQKFVSCLLTQSGHQVFCVDDGKEVLQAMEQMRFDLILMDVQMPELDGVATTKMIRSSTNNTMHTDTPIIALTAYAMKGDRERFINAGMDDYITKPVNFNELKWIMTRVLNTRRKHFSENLPDHKTDAPLPSLDRQTGLHRVKGKKELLSELYEMFITDLPNLIQKMTISAEQSDFETLSNAAHRLKSTSGTIGAIRTQNLAHQIEIAARNHSLKKVSQLMPELVDEVKQLEDELKVY</sequence>
<evidence type="ECO:0000256" key="8">
    <source>
        <dbReference type="ARBA" id="ARBA00023012"/>
    </source>
</evidence>
<feature type="domain" description="Response regulatory" evidence="15">
    <location>
        <begin position="698"/>
        <end position="817"/>
    </location>
</feature>
<dbReference type="SUPFAM" id="SSF47226">
    <property type="entry name" value="Histidine-containing phosphotransfer domain, HPT domain"/>
    <property type="match status" value="1"/>
</dbReference>
<feature type="domain" description="HPt" evidence="18">
    <location>
        <begin position="852"/>
        <end position="945"/>
    </location>
</feature>
<dbReference type="FunFam" id="1.10.287.130:FF:000002">
    <property type="entry name" value="Two-component osmosensing histidine kinase"/>
    <property type="match status" value="1"/>
</dbReference>
<dbReference type="SMART" id="SM00387">
    <property type="entry name" value="HATPase_c"/>
    <property type="match status" value="1"/>
</dbReference>
<dbReference type="GO" id="GO:0005886">
    <property type="term" value="C:plasma membrane"/>
    <property type="evidence" value="ECO:0007669"/>
    <property type="project" value="UniProtKB-SubCell"/>
</dbReference>
<dbReference type="Pfam" id="PF01627">
    <property type="entry name" value="Hpt"/>
    <property type="match status" value="1"/>
</dbReference>
<dbReference type="FunFam" id="3.30.565.10:FF:000010">
    <property type="entry name" value="Sensor histidine kinase RcsC"/>
    <property type="match status" value="1"/>
</dbReference>
<dbReference type="CDD" id="cd16922">
    <property type="entry name" value="HATPase_EvgS-ArcB-TorS-like"/>
    <property type="match status" value="1"/>
</dbReference>
<evidence type="ECO:0000259" key="16">
    <source>
        <dbReference type="PROSITE" id="PS50112"/>
    </source>
</evidence>
<dbReference type="InterPro" id="IPR004358">
    <property type="entry name" value="Sig_transdc_His_kin-like_C"/>
</dbReference>
<dbReference type="Gene3D" id="3.40.50.2300">
    <property type="match status" value="1"/>
</dbReference>
<comment type="caution">
    <text evidence="19">The sequence shown here is derived from an EMBL/GenBank/DDBJ whole genome shotgun (WGS) entry which is preliminary data.</text>
</comment>
<evidence type="ECO:0000256" key="11">
    <source>
        <dbReference type="PROSITE-ProRule" id="PRU00110"/>
    </source>
</evidence>
<evidence type="ECO:0000256" key="9">
    <source>
        <dbReference type="ARBA" id="ARBA00064003"/>
    </source>
</evidence>
<comment type="catalytic activity">
    <reaction evidence="1">
        <text>ATP + protein L-histidine = ADP + protein N-phospho-L-histidine.</text>
        <dbReference type="EC" id="2.7.13.3"/>
    </reaction>
</comment>
<dbReference type="AlphaFoldDB" id="A0A1V1PIC3"/>
<keyword evidence="13" id="KW-0175">Coiled coil</keyword>